<evidence type="ECO:0000256" key="1">
    <source>
        <dbReference type="SAM" id="MobiDB-lite"/>
    </source>
</evidence>
<keyword evidence="4" id="KW-0614">Plasmid</keyword>
<sequence length="298" mass="32606">MSPPPNRGSRSRDRNRKRKRKRDRNRDQDTSNWQQWLLFGVGGIFLIGTIVVIAGTGIPFGGDSEGTPTPTPTPNDGTSPVMTTATPTPTPTPTATPTPTPTPTDSVEYRINVGGQRLEASDGPDWIADSPESPATYLNHEASDTAVSNTSDPITVEDNVSESVPPEMFKTNRFEQGGSLFNPSEEMTWAFPIDPDREYEVRIYVMEEFLTDGEPQRSEEAAYTEAGPRSFDVSVENETVLKGYNPFLEHGHDVGGVNAFQTTSEDGTLTIQFHRGEENPIVSGIEIVDKGPSDTDDD</sequence>
<feature type="region of interest" description="Disordered" evidence="1">
    <location>
        <begin position="1"/>
        <end position="29"/>
    </location>
</feature>
<feature type="region of interest" description="Disordered" evidence="1">
    <location>
        <begin position="62"/>
        <end position="107"/>
    </location>
</feature>
<evidence type="ECO:0000313" key="4">
    <source>
        <dbReference type="EMBL" id="UPM44421.1"/>
    </source>
</evidence>
<dbReference type="Proteomes" id="UP000831768">
    <property type="component" value="Plasmid unnamed1"/>
</dbReference>
<dbReference type="GeneID" id="71929044"/>
<gene>
    <name evidence="4" type="ORF">MW046_13315</name>
</gene>
<dbReference type="AlphaFoldDB" id="A0A8U0A5G0"/>
<evidence type="ECO:0000256" key="2">
    <source>
        <dbReference type="SAM" id="Phobius"/>
    </source>
</evidence>
<keyword evidence="2" id="KW-1133">Transmembrane helix</keyword>
<accession>A0A8U0A5G0</accession>
<reference evidence="4" key="1">
    <citation type="submission" date="2022-04" db="EMBL/GenBank/DDBJ databases">
        <title>Halocatena sp. nov., isolated from a salt lake.</title>
        <authorList>
            <person name="Cui H.-L."/>
        </authorList>
    </citation>
    <scope>NUCLEOTIDE SEQUENCE</scope>
    <source>
        <strain evidence="4">AD-1</strain>
        <plasmid evidence="4">unnamed1</plasmid>
    </source>
</reference>
<dbReference type="InterPro" id="IPR021720">
    <property type="entry name" value="Malectin_dom"/>
</dbReference>
<name>A0A8U0A5G0_9EURY</name>
<feature type="compositionally biased region" description="Pro residues" evidence="1">
    <location>
        <begin position="88"/>
        <end position="102"/>
    </location>
</feature>
<keyword evidence="2" id="KW-0472">Membrane</keyword>
<organism evidence="4 5">
    <name type="scientific">Halocatena salina</name>
    <dbReference type="NCBI Taxonomy" id="2934340"/>
    <lineage>
        <taxon>Archaea</taxon>
        <taxon>Methanobacteriati</taxon>
        <taxon>Methanobacteriota</taxon>
        <taxon>Stenosarchaea group</taxon>
        <taxon>Halobacteria</taxon>
        <taxon>Halobacteriales</taxon>
        <taxon>Natronomonadaceae</taxon>
        <taxon>Halocatena</taxon>
    </lineage>
</organism>
<dbReference type="EMBL" id="CP096020">
    <property type="protein sequence ID" value="UPM44421.1"/>
    <property type="molecule type" value="Genomic_DNA"/>
</dbReference>
<dbReference type="KEGG" id="haad:MW046_13315"/>
<dbReference type="Gene3D" id="2.60.120.430">
    <property type="entry name" value="Galactose-binding lectin"/>
    <property type="match status" value="1"/>
</dbReference>
<protein>
    <submittedName>
        <fullName evidence="4">Malectin</fullName>
    </submittedName>
</protein>
<feature type="transmembrane region" description="Helical" evidence="2">
    <location>
        <begin position="36"/>
        <end position="60"/>
    </location>
</feature>
<proteinExistence type="predicted"/>
<evidence type="ECO:0000259" key="3">
    <source>
        <dbReference type="Pfam" id="PF11721"/>
    </source>
</evidence>
<dbReference type="RefSeq" id="WP_247995075.1">
    <property type="nucleotide sequence ID" value="NZ_CP096020.1"/>
</dbReference>
<keyword evidence="5" id="KW-1185">Reference proteome</keyword>
<feature type="compositionally biased region" description="Basic residues" evidence="1">
    <location>
        <begin position="13"/>
        <end position="23"/>
    </location>
</feature>
<feature type="domain" description="Malectin" evidence="3">
    <location>
        <begin position="109"/>
        <end position="275"/>
    </location>
</feature>
<keyword evidence="2" id="KW-0812">Transmembrane</keyword>
<geneLocation type="plasmid" evidence="4 5">
    <name>unnamed1</name>
</geneLocation>
<evidence type="ECO:0000313" key="5">
    <source>
        <dbReference type="Proteomes" id="UP000831768"/>
    </source>
</evidence>
<dbReference type="Pfam" id="PF11721">
    <property type="entry name" value="Malectin"/>
    <property type="match status" value="1"/>
</dbReference>